<dbReference type="Gene3D" id="1.10.8.270">
    <property type="entry name" value="putative rabgap domain of human tbc1 domain family member 14 like domains"/>
    <property type="match status" value="1"/>
</dbReference>
<dbReference type="EMBL" id="JAHDYR010000062">
    <property type="protein sequence ID" value="KAG9391074.1"/>
    <property type="molecule type" value="Genomic_DNA"/>
</dbReference>
<dbReference type="SMART" id="SM00164">
    <property type="entry name" value="TBC"/>
    <property type="match status" value="1"/>
</dbReference>
<feature type="region of interest" description="Disordered" evidence="1">
    <location>
        <begin position="57"/>
        <end position="84"/>
    </location>
</feature>
<dbReference type="PANTHER" id="PTHR22957:SF26">
    <property type="entry name" value="LD44506P"/>
    <property type="match status" value="1"/>
</dbReference>
<organism evidence="3 4">
    <name type="scientific">Carpediemonas membranifera</name>
    <dbReference type="NCBI Taxonomy" id="201153"/>
    <lineage>
        <taxon>Eukaryota</taxon>
        <taxon>Metamonada</taxon>
        <taxon>Carpediemonas-like organisms</taxon>
        <taxon>Carpediemonas</taxon>
    </lineage>
</organism>
<proteinExistence type="predicted"/>
<dbReference type="PROSITE" id="PS50086">
    <property type="entry name" value="TBC_RABGAP"/>
    <property type="match status" value="1"/>
</dbReference>
<dbReference type="Proteomes" id="UP000717585">
    <property type="component" value="Unassembled WGS sequence"/>
</dbReference>
<evidence type="ECO:0000313" key="3">
    <source>
        <dbReference type="EMBL" id="KAG9391074.1"/>
    </source>
</evidence>
<dbReference type="AlphaFoldDB" id="A0A8J6DXV6"/>
<dbReference type="InterPro" id="IPR035969">
    <property type="entry name" value="Rab-GAP_TBC_sf"/>
</dbReference>
<keyword evidence="4" id="KW-1185">Reference proteome</keyword>
<dbReference type="Pfam" id="PF00566">
    <property type="entry name" value="RabGAP-TBC"/>
    <property type="match status" value="1"/>
</dbReference>
<dbReference type="Gene3D" id="1.10.472.80">
    <property type="entry name" value="Ypt/Rab-GAP domain of gyp1p, domain 3"/>
    <property type="match status" value="1"/>
</dbReference>
<evidence type="ECO:0000259" key="2">
    <source>
        <dbReference type="PROSITE" id="PS50086"/>
    </source>
</evidence>
<sequence length="412" mass="45199">MVYCTASGRPCRPLAGRGVYLAARCAAWVGTGPHKMRLPAIAVRGSADASKILKMRQMPSTPTSTRRGSSAGLPPTPAQSSNHSRVRTMFAAADTTQIELISLANCCWSGAPPEFRASSWRRLCGIESENPALLTTNRAAYRKLVDKLGPADGVASDQPTWHQIADLDLPRNAPDLPGMQTPPVRALVSRLLYIWAARHPACGYVQGIMDVVTPLVAVFAGHRGYDMTTGKDDGITEDQWLDVEADCFYTFQAILAAFQDAYTASQPGIHRMLRQLGSALSHVCPEVKQHMDEVGADLLHVCFRWMNCLLLRELPLALDIRLLDTYLSELAETGHSTLGTQAGLPLYHVFVCAALLAQFSAGILEADFQQTVHLLQHVRTLTDSWGDEELAEVLAQAHLWRNQYWSPGRLSD</sequence>
<accession>A0A8J6DXV6</accession>
<reference evidence="3" key="1">
    <citation type="submission" date="2021-05" db="EMBL/GenBank/DDBJ databases">
        <title>A free-living protist that lacks canonical eukaryotic 1 DNA replication and segregation systems.</title>
        <authorList>
            <person name="Salas-Leiva D.E."/>
            <person name="Tromer E.C."/>
            <person name="Curtis B.A."/>
            <person name="Jerlstrom-Hultqvist J."/>
            <person name="Kolisko M."/>
            <person name="Yi Z."/>
            <person name="Salas-Leiva J.S."/>
            <person name="Gallot-Lavallee L."/>
            <person name="Kops G.J.P.L."/>
            <person name="Archibald J.M."/>
            <person name="Simpson A.G.B."/>
            <person name="Roger A.J."/>
        </authorList>
    </citation>
    <scope>NUCLEOTIDE SEQUENCE</scope>
    <source>
        <strain evidence="3">BICM</strain>
    </source>
</reference>
<dbReference type="OrthoDB" id="26371at2759"/>
<evidence type="ECO:0000313" key="4">
    <source>
        <dbReference type="Proteomes" id="UP000717585"/>
    </source>
</evidence>
<dbReference type="GO" id="GO:0005096">
    <property type="term" value="F:GTPase activator activity"/>
    <property type="evidence" value="ECO:0007669"/>
    <property type="project" value="TreeGrafter"/>
</dbReference>
<name>A0A8J6DXV6_9EUKA</name>
<feature type="compositionally biased region" description="Low complexity" evidence="1">
    <location>
        <begin position="59"/>
        <end position="70"/>
    </location>
</feature>
<gene>
    <name evidence="3" type="ORF">J8273_7348</name>
</gene>
<dbReference type="PANTHER" id="PTHR22957">
    <property type="entry name" value="TBC1 DOMAIN FAMILY MEMBER GTPASE-ACTIVATING PROTEIN"/>
    <property type="match status" value="1"/>
</dbReference>
<evidence type="ECO:0000256" key="1">
    <source>
        <dbReference type="SAM" id="MobiDB-lite"/>
    </source>
</evidence>
<protein>
    <submittedName>
        <fullName evidence="3">GTPase-activating protein-like</fullName>
    </submittedName>
</protein>
<comment type="caution">
    <text evidence="3">The sequence shown here is derived from an EMBL/GenBank/DDBJ whole genome shotgun (WGS) entry which is preliminary data.</text>
</comment>
<dbReference type="InterPro" id="IPR000195">
    <property type="entry name" value="Rab-GAP-TBC_dom"/>
</dbReference>
<feature type="domain" description="Rab-GAP TBC" evidence="2">
    <location>
        <begin position="110"/>
        <end position="330"/>
    </location>
</feature>
<dbReference type="SUPFAM" id="SSF47923">
    <property type="entry name" value="Ypt/Rab-GAP domain of gyp1p"/>
    <property type="match status" value="2"/>
</dbReference>